<dbReference type="RefSeq" id="WP_200610980.1">
    <property type="nucleotide sequence ID" value="NZ_CP071518.1"/>
</dbReference>
<dbReference type="Proteomes" id="UP000639274">
    <property type="component" value="Chromosome"/>
</dbReference>
<dbReference type="AlphaFoldDB" id="A0A974XW06"/>
<dbReference type="KEGG" id="lsf:I8J32_008850"/>
<name>A0A974XW06_9GAMM</name>
<feature type="region of interest" description="Disordered" evidence="1">
    <location>
        <begin position="405"/>
        <end position="426"/>
    </location>
</feature>
<feature type="domain" description="CHAT" evidence="2">
    <location>
        <begin position="215"/>
        <end position="334"/>
    </location>
</feature>
<keyword evidence="4" id="KW-1185">Reference proteome</keyword>
<dbReference type="Pfam" id="PF12770">
    <property type="entry name" value="CHAT"/>
    <property type="match status" value="1"/>
</dbReference>
<dbReference type="InterPro" id="IPR024983">
    <property type="entry name" value="CHAT_dom"/>
</dbReference>
<evidence type="ECO:0000313" key="3">
    <source>
        <dbReference type="EMBL" id="QSX76934.1"/>
    </source>
</evidence>
<dbReference type="EMBL" id="CP071518">
    <property type="protein sequence ID" value="QSX76934.1"/>
    <property type="molecule type" value="Genomic_DNA"/>
</dbReference>
<evidence type="ECO:0000256" key="1">
    <source>
        <dbReference type="SAM" id="MobiDB-lite"/>
    </source>
</evidence>
<organism evidence="3 4">
    <name type="scientific">Agrilutibacter solisilvae</name>
    <dbReference type="NCBI Taxonomy" id="2763317"/>
    <lineage>
        <taxon>Bacteria</taxon>
        <taxon>Pseudomonadati</taxon>
        <taxon>Pseudomonadota</taxon>
        <taxon>Gammaproteobacteria</taxon>
        <taxon>Lysobacterales</taxon>
        <taxon>Lysobacteraceae</taxon>
        <taxon>Agrilutibacter</taxon>
    </lineage>
</organism>
<reference evidence="3 4" key="1">
    <citation type="submission" date="2021-03" db="EMBL/GenBank/DDBJ databases">
        <title>Lysobacter sp. nov. isolated from soil of gangwondo yeongwol, south Korea.</title>
        <authorList>
            <person name="Kim K.R."/>
            <person name="Kim K.H."/>
            <person name="Jeon C.O."/>
        </authorList>
    </citation>
    <scope>NUCLEOTIDE SEQUENCE [LARGE SCALE GENOMIC DNA]</scope>
    <source>
        <strain evidence="3 4">R19</strain>
    </source>
</reference>
<evidence type="ECO:0000259" key="2">
    <source>
        <dbReference type="Pfam" id="PF12770"/>
    </source>
</evidence>
<proteinExistence type="predicted"/>
<evidence type="ECO:0000313" key="4">
    <source>
        <dbReference type="Proteomes" id="UP000639274"/>
    </source>
</evidence>
<accession>A0A974XW06</accession>
<gene>
    <name evidence="3" type="ORF">I8J32_008850</name>
</gene>
<protein>
    <submittedName>
        <fullName evidence="3">CHAT domain-containing protein</fullName>
    </submittedName>
</protein>
<sequence length="494" mass="53291">MSQRTIVAVETMDDMFIGKIVRAPFAVAEPGNKRLVLDADALPAPGEDEVVLKRGQKLRDALRSHTGICGVLDNLSQSNAHNPLFVQLGPTDAEGFNWEALCDTKDAFFALDTRWPIARIVADVNTPPRPPSEMGRWVRVLAVISALKIKDQHKEWERLRNAIVAANGDAPWIRLKVLAGHPDLYKAIDDEKADLKKDSDLDVELGTLEDSATFLTQEIRAWAPNILHFFCHGHADALGQSLELATARDHLLAEAGGVEAGSVNLGAASLATLASSLPNAWLLVLNCCSTGKPVPGMSSMASQAVAAGFPSAVAMFEPVEASDAYNFTRAFYPGAFEALRQVGKALGASTSTTLEWTPLMHDVRAAISDGKPTASSPEWSLPVLYVRGLEAQVFIAAQPAPAPVPAPPVPTPTPTPPSTPPAPIPVPAPAAAADESHMQGEQYRVQVEEMARWLATAGQQLEPDDRRRVMEYALKDVPRPLWPNVEGRFDGDDR</sequence>